<accession>A0AA40D642</accession>
<evidence type="ECO:0000256" key="3">
    <source>
        <dbReference type="SAM" id="SignalP"/>
    </source>
</evidence>
<evidence type="ECO:0000313" key="5">
    <source>
        <dbReference type="Proteomes" id="UP001175001"/>
    </source>
</evidence>
<sequence length="336" mass="37446">MTRIWLSFAFLKVKSLLHPSPHSSAYSKIVSLWKQPLDAVPLITYSSYSESNNDIAPLPCHSHNDYWRKVPLFEALSYGCASVEADIYLSDEPIHDGIKNIDLYVGHERSALDPDRTLTSLYLAPLFRILYEQTSPVNDAPQGVFQSSPSTPLVLLVDFKPSENSSAVWHALDLHMTTFRGLGWLTRWDREKNKRIPGLLTIVATGDAPFEEIAAAPDGDVFYDAPLEKLATDDRYNASNSYYASASLSTVVGKIGLGHSLSDAQIEELRSAVGFAKEKDLMVRAWDIPKWPVATRNKIWEQLLEAGVDVLNLDDFGTATSKDWRLCKIGGIELCT</sequence>
<dbReference type="PANTHER" id="PTHR31571">
    <property type="entry name" value="ALTERED INHERITANCE OF MITOCHONDRIA PROTEIN 6"/>
    <property type="match status" value="1"/>
</dbReference>
<feature type="signal peptide" evidence="3">
    <location>
        <begin position="1"/>
        <end position="15"/>
    </location>
</feature>
<dbReference type="SUPFAM" id="SSF51695">
    <property type="entry name" value="PLC-like phosphodiesterases"/>
    <property type="match status" value="1"/>
</dbReference>
<comment type="caution">
    <text evidence="4">The sequence shown here is derived from an EMBL/GenBank/DDBJ whole genome shotgun (WGS) entry which is preliminary data.</text>
</comment>
<dbReference type="EMBL" id="JAUJDW010000007">
    <property type="protein sequence ID" value="KAK0661883.1"/>
    <property type="molecule type" value="Genomic_DNA"/>
</dbReference>
<feature type="chain" id="PRO_5041202274" description="Altered inheritance of mitochondria protein 6" evidence="3">
    <location>
        <begin position="16"/>
        <end position="336"/>
    </location>
</feature>
<name>A0AA40D642_9PEZI</name>
<organism evidence="4 5">
    <name type="scientific">Lasiodiplodia hormozganensis</name>
    <dbReference type="NCBI Taxonomy" id="869390"/>
    <lineage>
        <taxon>Eukaryota</taxon>
        <taxon>Fungi</taxon>
        <taxon>Dikarya</taxon>
        <taxon>Ascomycota</taxon>
        <taxon>Pezizomycotina</taxon>
        <taxon>Dothideomycetes</taxon>
        <taxon>Dothideomycetes incertae sedis</taxon>
        <taxon>Botryosphaeriales</taxon>
        <taxon>Botryosphaeriaceae</taxon>
        <taxon>Lasiodiplodia</taxon>
    </lineage>
</organism>
<reference evidence="4" key="1">
    <citation type="submission" date="2023-06" db="EMBL/GenBank/DDBJ databases">
        <title>Multi-omics analyses reveal the molecular pathogenesis toolkit of Lasiodiplodia hormozganensis, a cross-kingdom pathogen.</title>
        <authorList>
            <person name="Felix C."/>
            <person name="Meneses R."/>
            <person name="Goncalves M.F.M."/>
            <person name="Tilleman L."/>
            <person name="Duarte A.S."/>
            <person name="Jorrin-Novo J.V."/>
            <person name="Van De Peer Y."/>
            <person name="Deforce D."/>
            <person name="Van Nieuwerburgh F."/>
            <person name="Esteves A.C."/>
            <person name="Alves A."/>
        </authorList>
    </citation>
    <scope>NUCLEOTIDE SEQUENCE</scope>
    <source>
        <strain evidence="4">CBS 339.90</strain>
    </source>
</reference>
<dbReference type="InterPro" id="IPR017946">
    <property type="entry name" value="PLC-like_Pdiesterase_TIM-brl"/>
</dbReference>
<dbReference type="GO" id="GO:0008081">
    <property type="term" value="F:phosphoric diester hydrolase activity"/>
    <property type="evidence" value="ECO:0007669"/>
    <property type="project" value="InterPro"/>
</dbReference>
<dbReference type="GO" id="GO:0006629">
    <property type="term" value="P:lipid metabolic process"/>
    <property type="evidence" value="ECO:0007669"/>
    <property type="project" value="InterPro"/>
</dbReference>
<protein>
    <recommendedName>
        <fullName evidence="2">Altered inheritance of mitochondria protein 6</fullName>
    </recommendedName>
</protein>
<keyword evidence="3" id="KW-0732">Signal</keyword>
<dbReference type="PANTHER" id="PTHR31571:SF1">
    <property type="entry name" value="ALTERED INHERITANCE OF MITOCHONDRIA PROTEIN 6"/>
    <property type="match status" value="1"/>
</dbReference>
<evidence type="ECO:0000256" key="2">
    <source>
        <dbReference type="ARBA" id="ARBA00014286"/>
    </source>
</evidence>
<comment type="similarity">
    <text evidence="1">Belongs to the AIM6 family.</text>
</comment>
<gene>
    <name evidence="4" type="ORF">DIS24_g2174</name>
</gene>
<dbReference type="InterPro" id="IPR051236">
    <property type="entry name" value="HAT_RTT109-like"/>
</dbReference>
<proteinExistence type="inferred from homology"/>
<keyword evidence="5" id="KW-1185">Reference proteome</keyword>
<evidence type="ECO:0000256" key="1">
    <source>
        <dbReference type="ARBA" id="ARBA00008858"/>
    </source>
</evidence>
<dbReference type="AlphaFoldDB" id="A0AA40D642"/>
<dbReference type="Proteomes" id="UP001175001">
    <property type="component" value="Unassembled WGS sequence"/>
</dbReference>
<evidence type="ECO:0000313" key="4">
    <source>
        <dbReference type="EMBL" id="KAK0661883.1"/>
    </source>
</evidence>